<keyword evidence="3" id="KW-1185">Reference proteome</keyword>
<organism evidence="2 3">
    <name type="scientific">Sphagnurus paluster</name>
    <dbReference type="NCBI Taxonomy" id="117069"/>
    <lineage>
        <taxon>Eukaryota</taxon>
        <taxon>Fungi</taxon>
        <taxon>Dikarya</taxon>
        <taxon>Basidiomycota</taxon>
        <taxon>Agaricomycotina</taxon>
        <taxon>Agaricomycetes</taxon>
        <taxon>Agaricomycetidae</taxon>
        <taxon>Agaricales</taxon>
        <taxon>Tricholomatineae</taxon>
        <taxon>Lyophyllaceae</taxon>
        <taxon>Sphagnurus</taxon>
    </lineage>
</organism>
<reference evidence="2" key="2">
    <citation type="submission" date="2021-10" db="EMBL/GenBank/DDBJ databases">
        <title>Phylogenomics reveals ancestral predisposition of the termite-cultivated fungus Termitomyces towards a domesticated lifestyle.</title>
        <authorList>
            <person name="Auxier B."/>
            <person name="Grum-Grzhimaylo A."/>
            <person name="Cardenas M.E."/>
            <person name="Lodge J.D."/>
            <person name="Laessoe T."/>
            <person name="Pedersen O."/>
            <person name="Smith M.E."/>
            <person name="Kuyper T.W."/>
            <person name="Franco-Molano E.A."/>
            <person name="Baroni T.J."/>
            <person name="Aanen D.K."/>
        </authorList>
    </citation>
    <scope>NUCLEOTIDE SEQUENCE</scope>
    <source>
        <strain evidence="2">D49</strain>
    </source>
</reference>
<evidence type="ECO:0000313" key="3">
    <source>
        <dbReference type="Proteomes" id="UP000717328"/>
    </source>
</evidence>
<dbReference type="OrthoDB" id="5985073at2759"/>
<keyword evidence="1" id="KW-0732">Signal</keyword>
<protein>
    <submittedName>
        <fullName evidence="2">Uncharacterized protein</fullName>
    </submittedName>
</protein>
<name>A0A9P7GR49_9AGAR</name>
<evidence type="ECO:0000313" key="2">
    <source>
        <dbReference type="EMBL" id="KAG5653855.1"/>
    </source>
</evidence>
<feature type="signal peptide" evidence="1">
    <location>
        <begin position="1"/>
        <end position="28"/>
    </location>
</feature>
<dbReference type="Proteomes" id="UP000717328">
    <property type="component" value="Unassembled WGS sequence"/>
</dbReference>
<dbReference type="AlphaFoldDB" id="A0A9P7GR49"/>
<gene>
    <name evidence="2" type="ORF">H0H81_009934</name>
</gene>
<proteinExistence type="predicted"/>
<reference evidence="2" key="1">
    <citation type="submission" date="2021-02" db="EMBL/GenBank/DDBJ databases">
        <authorList>
            <person name="Nieuwenhuis M."/>
            <person name="Van De Peppel L.J.J."/>
        </authorList>
    </citation>
    <scope>NUCLEOTIDE SEQUENCE</scope>
    <source>
        <strain evidence="2">D49</strain>
    </source>
</reference>
<feature type="chain" id="PRO_5040188377" evidence="1">
    <location>
        <begin position="29"/>
        <end position="79"/>
    </location>
</feature>
<dbReference type="EMBL" id="JABCKI010000030">
    <property type="protein sequence ID" value="KAG5653855.1"/>
    <property type="molecule type" value="Genomic_DNA"/>
</dbReference>
<sequence>MVSATHSISNSAFSLLLLCILGVSPVKGASSATFKWPDPRMDLIDETLYGAKQLAALTENCAPRDKSTVAAQWIRLKKK</sequence>
<accession>A0A9P7GR49</accession>
<comment type="caution">
    <text evidence="2">The sequence shown here is derived from an EMBL/GenBank/DDBJ whole genome shotgun (WGS) entry which is preliminary data.</text>
</comment>
<evidence type="ECO:0000256" key="1">
    <source>
        <dbReference type="SAM" id="SignalP"/>
    </source>
</evidence>